<dbReference type="PANTHER" id="PTHR14136:SF17">
    <property type="entry name" value="BTB_POZ DOMAIN-CONTAINING PROTEIN KCTD9"/>
    <property type="match status" value="1"/>
</dbReference>
<sequence length="286" mass="30135">MHTITALTTSVGVLLGVAFTAFGLIYTARTLAATQEAQITDRYTKAVEQLDSSAVDVRLGAIYALQRIATDSAPDRPTIQKLLAAFVRNHDLCTPQPPPPQCATEPPSKPDATQYMRLPTDVYAALTIAPALTTATPATKPQDHADFSQTRFPHADLFRANLSSANLNSTDLTGANLANADLTDVDLANADLTDVFLTDANLTRADLSGANLTRADLYAADLTGVDLSGADLTGANLTDADLTGADLSSAILTNALLSGANLTNVRGMTPDEIREATRPVTNPTIR</sequence>
<evidence type="ECO:0008006" key="3">
    <source>
        <dbReference type="Google" id="ProtNLM"/>
    </source>
</evidence>
<dbReference type="AlphaFoldDB" id="A0A5M3W8M1"/>
<dbReference type="Gene3D" id="2.160.20.80">
    <property type="entry name" value="E3 ubiquitin-protein ligase SopA"/>
    <property type="match status" value="1"/>
</dbReference>
<evidence type="ECO:0000313" key="2">
    <source>
        <dbReference type="Proteomes" id="UP000334990"/>
    </source>
</evidence>
<dbReference type="InterPro" id="IPR001646">
    <property type="entry name" value="5peptide_repeat"/>
</dbReference>
<dbReference type="SUPFAM" id="SSF141571">
    <property type="entry name" value="Pentapeptide repeat-like"/>
    <property type="match status" value="1"/>
</dbReference>
<gene>
    <name evidence="1" type="ORF">Acor_72440</name>
</gene>
<comment type="caution">
    <text evidence="1">The sequence shown here is derived from an EMBL/GenBank/DDBJ whole genome shotgun (WGS) entry which is preliminary data.</text>
</comment>
<reference evidence="1 2" key="1">
    <citation type="submission" date="2019-10" db="EMBL/GenBank/DDBJ databases">
        <title>Whole genome shotgun sequence of Acrocarpospora corrugata NBRC 13972.</title>
        <authorList>
            <person name="Ichikawa N."/>
            <person name="Kimura A."/>
            <person name="Kitahashi Y."/>
            <person name="Komaki H."/>
            <person name="Oguchi A."/>
        </authorList>
    </citation>
    <scope>NUCLEOTIDE SEQUENCE [LARGE SCALE GENOMIC DNA]</scope>
    <source>
        <strain evidence="1 2">NBRC 13972</strain>
    </source>
</reference>
<organism evidence="1 2">
    <name type="scientific">Acrocarpospora corrugata</name>
    <dbReference type="NCBI Taxonomy" id="35763"/>
    <lineage>
        <taxon>Bacteria</taxon>
        <taxon>Bacillati</taxon>
        <taxon>Actinomycetota</taxon>
        <taxon>Actinomycetes</taxon>
        <taxon>Streptosporangiales</taxon>
        <taxon>Streptosporangiaceae</taxon>
        <taxon>Acrocarpospora</taxon>
    </lineage>
</organism>
<dbReference type="EMBL" id="BLAD01000094">
    <property type="protein sequence ID" value="GES05176.1"/>
    <property type="molecule type" value="Genomic_DNA"/>
</dbReference>
<dbReference type="InterPro" id="IPR051082">
    <property type="entry name" value="Pentapeptide-BTB/POZ_domain"/>
</dbReference>
<proteinExistence type="predicted"/>
<evidence type="ECO:0000313" key="1">
    <source>
        <dbReference type="EMBL" id="GES05176.1"/>
    </source>
</evidence>
<dbReference type="RefSeq" id="WP_170317243.1">
    <property type="nucleotide sequence ID" value="NZ_BAAABN010000024.1"/>
</dbReference>
<accession>A0A5M3W8M1</accession>
<keyword evidence="2" id="KW-1185">Reference proteome</keyword>
<dbReference type="Pfam" id="PF00805">
    <property type="entry name" value="Pentapeptide"/>
    <property type="match status" value="3"/>
</dbReference>
<dbReference type="PANTHER" id="PTHR14136">
    <property type="entry name" value="BTB_POZ DOMAIN-CONTAINING PROTEIN KCTD9"/>
    <property type="match status" value="1"/>
</dbReference>
<name>A0A5M3W8M1_9ACTN</name>
<protein>
    <recommendedName>
        <fullName evidence="3">Pentapeptide repeat-containing protein</fullName>
    </recommendedName>
</protein>
<dbReference type="Proteomes" id="UP000334990">
    <property type="component" value="Unassembled WGS sequence"/>
</dbReference>